<name>A0A934I816_9MICO</name>
<evidence type="ECO:0000259" key="3">
    <source>
        <dbReference type="PROSITE" id="PS51903"/>
    </source>
</evidence>
<dbReference type="SUPFAM" id="SSF81923">
    <property type="entry name" value="Double Clp-N motif"/>
    <property type="match status" value="1"/>
</dbReference>
<dbReference type="Proteomes" id="UP000602087">
    <property type="component" value="Unassembled WGS sequence"/>
</dbReference>
<accession>A0A934I816</accession>
<dbReference type="PROSITE" id="PS51903">
    <property type="entry name" value="CLP_R"/>
    <property type="match status" value="1"/>
</dbReference>
<evidence type="ECO:0000256" key="2">
    <source>
        <dbReference type="SAM" id="MobiDB-lite"/>
    </source>
</evidence>
<protein>
    <recommendedName>
        <fullName evidence="3">Clp R domain-containing protein</fullName>
    </recommendedName>
</protein>
<dbReference type="InterPro" id="IPR004176">
    <property type="entry name" value="Clp_R_N"/>
</dbReference>
<evidence type="ECO:0000256" key="1">
    <source>
        <dbReference type="PROSITE-ProRule" id="PRU01251"/>
    </source>
</evidence>
<sequence>MLMYDDSFVAVMTATKDEATALGARDYGSEHVLLGLLAADDDLTRRVVPSFPDLTTTAVRSAVQGSLDDAPHLARLGLATADPVSPAATGKPPRTKHTPELQSALNRATAKWGRLRKTGALPKERKLTSAVLWLAVLEPSARAPRLLHAMGIDPDAVRTAILSALVPAGSHVPEWPTETPAGPVTRLFHRLFERTNIAR</sequence>
<proteinExistence type="predicted"/>
<organism evidence="4 5">
    <name type="scientific">Sanguibacter suaedae</name>
    <dbReference type="NCBI Taxonomy" id="2795737"/>
    <lineage>
        <taxon>Bacteria</taxon>
        <taxon>Bacillati</taxon>
        <taxon>Actinomycetota</taxon>
        <taxon>Actinomycetes</taxon>
        <taxon>Micrococcales</taxon>
        <taxon>Sanguibacteraceae</taxon>
        <taxon>Sanguibacter</taxon>
    </lineage>
</organism>
<reference evidence="4" key="1">
    <citation type="submission" date="2020-12" db="EMBL/GenBank/DDBJ databases">
        <title>Sanguibacter suaedae sp. nov., isolated from Suaeda aralocaspica.</title>
        <authorList>
            <person name="Ma Q."/>
        </authorList>
    </citation>
    <scope>NUCLEOTIDE SEQUENCE</scope>
    <source>
        <strain evidence="4">YZGR15</strain>
    </source>
</reference>
<dbReference type="Gene3D" id="1.10.1780.10">
    <property type="entry name" value="Clp, N-terminal domain"/>
    <property type="match status" value="1"/>
</dbReference>
<feature type="region of interest" description="Disordered" evidence="2">
    <location>
        <begin position="81"/>
        <end position="100"/>
    </location>
</feature>
<comment type="caution">
    <text evidence="4">The sequence shown here is derived from an EMBL/GenBank/DDBJ whole genome shotgun (WGS) entry which is preliminary data.</text>
</comment>
<dbReference type="RefSeq" id="WP_198732247.1">
    <property type="nucleotide sequence ID" value="NZ_JAEINH010000001.1"/>
</dbReference>
<keyword evidence="1" id="KW-0677">Repeat</keyword>
<dbReference type="EMBL" id="JAEINH010000001">
    <property type="protein sequence ID" value="MBI9113692.1"/>
    <property type="molecule type" value="Genomic_DNA"/>
</dbReference>
<gene>
    <name evidence="4" type="ORF">JAV76_01535</name>
</gene>
<evidence type="ECO:0000313" key="4">
    <source>
        <dbReference type="EMBL" id="MBI9113692.1"/>
    </source>
</evidence>
<evidence type="ECO:0000313" key="5">
    <source>
        <dbReference type="Proteomes" id="UP000602087"/>
    </source>
</evidence>
<feature type="domain" description="Clp R" evidence="3">
    <location>
        <begin position="1"/>
        <end position="167"/>
    </location>
</feature>
<dbReference type="InterPro" id="IPR036628">
    <property type="entry name" value="Clp_N_dom_sf"/>
</dbReference>
<keyword evidence="5" id="KW-1185">Reference proteome</keyword>
<dbReference type="AlphaFoldDB" id="A0A934I816"/>